<protein>
    <submittedName>
        <fullName evidence="3">Protein phosphatase 1, regulatory subunit 3Da</fullName>
    </submittedName>
</protein>
<dbReference type="OrthoDB" id="1881at2759"/>
<reference evidence="4" key="1">
    <citation type="submission" date="2013-10" db="EMBL/GenBank/DDBJ databases">
        <authorList>
            <person name="Schartl M."/>
            <person name="Warren W."/>
        </authorList>
    </citation>
    <scope>NUCLEOTIDE SEQUENCE [LARGE SCALE GENOMIC DNA]</scope>
    <source>
        <strain evidence="4">female</strain>
    </source>
</reference>
<sequence>MEDRAISYSVSAACMQHASYLCTLRSERPADNMEREWFLGHERIHPPKSQQPLSSCSGVSRPFLTVNVNEMLRADKPNTIRKPVPIRPPSPRVTRPKGQDSHSFLTCEPTPKPIIRQRSRSLPSGTQNKKKQSRGVGVRFVDSLGLDLEDVRVFKSGEDPFVPQHVTFRLLMGAEMTDGRHLEINLPYLKPVFAQQPGDQPEFLQRLHEQKVCLERVLCFELGIIGITQVLNLDFEKEVEVRYSFTEWKSSAETKASWVSTVTKTCDGEGGRGEEFSCDTFRFHLPVPPSLRPGAQLEFAIQYKVCGAEYWDNNDGKNYKLVCQNYKLAVPKECEDSMVHFI</sequence>
<evidence type="ECO:0000259" key="2">
    <source>
        <dbReference type="PROSITE" id="PS51159"/>
    </source>
</evidence>
<dbReference type="eggNOG" id="KOG3986">
    <property type="taxonomic scope" value="Eukaryota"/>
</dbReference>
<dbReference type="STRING" id="48698.ENSPFOP00000007964"/>
<keyword evidence="4" id="KW-1185">Reference proteome</keyword>
<dbReference type="GeneTree" id="ENSGT00940000161921"/>
<dbReference type="PANTHER" id="PTHR12307:SF4">
    <property type="entry name" value="PROTEIN PHOSPHATASE 1 REGULATORY SUBUNIT 3D"/>
    <property type="match status" value="1"/>
</dbReference>
<evidence type="ECO:0000313" key="3">
    <source>
        <dbReference type="Ensembl" id="ENSPFOP00000007964.2"/>
    </source>
</evidence>
<reference evidence="3" key="3">
    <citation type="submission" date="2025-09" db="UniProtKB">
        <authorList>
            <consortium name="Ensembl"/>
        </authorList>
    </citation>
    <scope>IDENTIFICATION</scope>
</reference>
<dbReference type="Pfam" id="PF03370">
    <property type="entry name" value="CBM_21"/>
    <property type="match status" value="1"/>
</dbReference>
<dbReference type="OMA" id="QHASYLC"/>
<dbReference type="EMBL" id="AYCK01005317">
    <property type="status" value="NOT_ANNOTATED_CDS"/>
    <property type="molecule type" value="Genomic_DNA"/>
</dbReference>
<dbReference type="KEGG" id="pfor:103138934"/>
<dbReference type="CTD" id="799144"/>
<organism evidence="3 4">
    <name type="scientific">Poecilia formosa</name>
    <name type="common">Amazon molly</name>
    <name type="synonym">Limia formosa</name>
    <dbReference type="NCBI Taxonomy" id="48698"/>
    <lineage>
        <taxon>Eukaryota</taxon>
        <taxon>Metazoa</taxon>
        <taxon>Chordata</taxon>
        <taxon>Craniata</taxon>
        <taxon>Vertebrata</taxon>
        <taxon>Euteleostomi</taxon>
        <taxon>Actinopterygii</taxon>
        <taxon>Neopterygii</taxon>
        <taxon>Teleostei</taxon>
        <taxon>Neoteleostei</taxon>
        <taxon>Acanthomorphata</taxon>
        <taxon>Ovalentaria</taxon>
        <taxon>Atherinomorphae</taxon>
        <taxon>Cyprinodontiformes</taxon>
        <taxon>Poeciliidae</taxon>
        <taxon>Poeciliinae</taxon>
        <taxon>Poecilia</taxon>
    </lineage>
</organism>
<dbReference type="InterPro" id="IPR038175">
    <property type="entry name" value="CBM21_dom_sf"/>
</dbReference>
<feature type="domain" description="CBM21" evidence="2">
    <location>
        <begin position="204"/>
        <end position="322"/>
    </location>
</feature>
<dbReference type="PANTHER" id="PTHR12307">
    <property type="entry name" value="PROTEIN PHOSPHATASE 1 REGULATORY SUBUNIT"/>
    <property type="match status" value="1"/>
</dbReference>
<reference evidence="3" key="2">
    <citation type="submission" date="2025-08" db="UniProtKB">
        <authorList>
            <consortium name="Ensembl"/>
        </authorList>
    </citation>
    <scope>IDENTIFICATION</scope>
</reference>
<dbReference type="Ensembl" id="ENSPFOT00000007976.1">
    <property type="protein sequence ID" value="ENSPFOP00000007964.2"/>
    <property type="gene ID" value="ENSPFOG00000008047.1"/>
</dbReference>
<dbReference type="InterPro" id="IPR005036">
    <property type="entry name" value="CBM21_dom"/>
</dbReference>
<dbReference type="Proteomes" id="UP000028760">
    <property type="component" value="Unassembled WGS sequence"/>
</dbReference>
<dbReference type="AlphaFoldDB" id="A0A087XQB1"/>
<dbReference type="GO" id="GO:0000164">
    <property type="term" value="C:protein phosphatase type 1 complex"/>
    <property type="evidence" value="ECO:0007669"/>
    <property type="project" value="TreeGrafter"/>
</dbReference>
<dbReference type="Gene3D" id="2.60.40.2440">
    <property type="entry name" value="Carbohydrate binding type-21 domain"/>
    <property type="match status" value="1"/>
</dbReference>
<evidence type="ECO:0000313" key="4">
    <source>
        <dbReference type="Proteomes" id="UP000028760"/>
    </source>
</evidence>
<dbReference type="GeneID" id="103138934"/>
<proteinExistence type="predicted"/>
<accession>A0A087XQB1</accession>
<dbReference type="GO" id="GO:0005979">
    <property type="term" value="P:regulation of glycogen biosynthetic process"/>
    <property type="evidence" value="ECO:0007669"/>
    <property type="project" value="TreeGrafter"/>
</dbReference>
<name>A0A087XQB1_POEFO</name>
<feature type="region of interest" description="Disordered" evidence="1">
    <location>
        <begin position="76"/>
        <end position="134"/>
    </location>
</feature>
<dbReference type="GO" id="GO:0008157">
    <property type="term" value="F:protein phosphatase 1 binding"/>
    <property type="evidence" value="ECO:0007669"/>
    <property type="project" value="TreeGrafter"/>
</dbReference>
<dbReference type="InterPro" id="IPR050782">
    <property type="entry name" value="PP1_regulatory_subunit_3"/>
</dbReference>
<dbReference type="PROSITE" id="PS51159">
    <property type="entry name" value="CBM21"/>
    <property type="match status" value="1"/>
</dbReference>
<dbReference type="GO" id="GO:2001069">
    <property type="term" value="F:glycogen binding"/>
    <property type="evidence" value="ECO:0007669"/>
    <property type="project" value="TreeGrafter"/>
</dbReference>
<dbReference type="RefSeq" id="XP_007553408.1">
    <property type="nucleotide sequence ID" value="XM_007553346.2"/>
</dbReference>
<evidence type="ECO:0000256" key="1">
    <source>
        <dbReference type="SAM" id="MobiDB-lite"/>
    </source>
</evidence>